<organism evidence="4 5">
    <name type="scientific">Roseinatronobacter thiooxidans</name>
    <dbReference type="NCBI Taxonomy" id="121821"/>
    <lineage>
        <taxon>Bacteria</taxon>
        <taxon>Pseudomonadati</taxon>
        <taxon>Pseudomonadota</taxon>
        <taxon>Alphaproteobacteria</taxon>
        <taxon>Rhodobacterales</taxon>
        <taxon>Paracoccaceae</taxon>
        <taxon>Roseinatronobacter</taxon>
    </lineage>
</organism>
<protein>
    <submittedName>
        <fullName evidence="4">Lipopolysaccharide/colanic/teichoic acid biosynthesis glycosyltransferase</fullName>
    </submittedName>
</protein>
<keyword evidence="2" id="KW-0270">Exopolysaccharide synthesis</keyword>
<evidence type="ECO:0000313" key="5">
    <source>
        <dbReference type="Proteomes" id="UP000249364"/>
    </source>
</evidence>
<name>A0A2W7QUU9_9RHOB</name>
<gene>
    <name evidence="4" type="ORF">LY56_02185</name>
</gene>
<dbReference type="RefSeq" id="WP_071468248.1">
    <property type="nucleotide sequence ID" value="NZ_MEHT01000003.1"/>
</dbReference>
<sequence>MTPSKRVFDLCFAVVLLPLVLPVLAGLVAVLWLRQGRPVFFGGERMRSSHEGFTLWKLRSMSVVAVDTGVSGGDKAARVTPLGRVLRRSRLDELPQLLNIFRGDISFVGPRPPLRIYVERFPDLYAQVLRTRPGITGLASLVFAAHEERLLARTASPEETDATYARVCVPRKARIDLIYQRHQSLCLDLWLICLTGARVLGLARARRLPRRRRVLSGK</sequence>
<dbReference type="Proteomes" id="UP000249364">
    <property type="component" value="Unassembled WGS sequence"/>
</dbReference>
<evidence type="ECO:0000256" key="2">
    <source>
        <dbReference type="ARBA" id="ARBA00023169"/>
    </source>
</evidence>
<dbReference type="InterPro" id="IPR003362">
    <property type="entry name" value="Bact_transf"/>
</dbReference>
<keyword evidence="4" id="KW-0808">Transferase</keyword>
<evidence type="ECO:0000259" key="3">
    <source>
        <dbReference type="Pfam" id="PF02397"/>
    </source>
</evidence>
<evidence type="ECO:0000256" key="1">
    <source>
        <dbReference type="ARBA" id="ARBA00006464"/>
    </source>
</evidence>
<dbReference type="GO" id="GO:0016780">
    <property type="term" value="F:phosphotransferase activity, for other substituted phosphate groups"/>
    <property type="evidence" value="ECO:0007669"/>
    <property type="project" value="TreeGrafter"/>
</dbReference>
<dbReference type="PANTHER" id="PTHR30576">
    <property type="entry name" value="COLANIC BIOSYNTHESIS UDP-GLUCOSE LIPID CARRIER TRANSFERASE"/>
    <property type="match status" value="1"/>
</dbReference>
<dbReference type="OrthoDB" id="9808602at2"/>
<accession>A0A2W7QUU9</accession>
<dbReference type="Pfam" id="PF02397">
    <property type="entry name" value="Bac_transf"/>
    <property type="match status" value="1"/>
</dbReference>
<dbReference type="EMBL" id="QKZQ01000009">
    <property type="protein sequence ID" value="PZX42195.1"/>
    <property type="molecule type" value="Genomic_DNA"/>
</dbReference>
<keyword evidence="5" id="KW-1185">Reference proteome</keyword>
<dbReference type="STRING" id="121821.GCA_001870675_01203"/>
<comment type="caution">
    <text evidence="4">The sequence shown here is derived from an EMBL/GenBank/DDBJ whole genome shotgun (WGS) entry which is preliminary data.</text>
</comment>
<feature type="domain" description="Bacterial sugar transferase" evidence="3">
    <location>
        <begin position="5"/>
        <end position="200"/>
    </location>
</feature>
<proteinExistence type="inferred from homology"/>
<evidence type="ECO:0000313" key="4">
    <source>
        <dbReference type="EMBL" id="PZX42195.1"/>
    </source>
</evidence>
<dbReference type="PANTHER" id="PTHR30576:SF0">
    <property type="entry name" value="UNDECAPRENYL-PHOSPHATE N-ACETYLGALACTOSAMINYL 1-PHOSPHATE TRANSFERASE-RELATED"/>
    <property type="match status" value="1"/>
</dbReference>
<reference evidence="4 5" key="1">
    <citation type="submission" date="2018-06" db="EMBL/GenBank/DDBJ databases">
        <title>Genomic Encyclopedia of Archaeal and Bacterial Type Strains, Phase II (KMG-II): from individual species to whole genera.</title>
        <authorList>
            <person name="Goeker M."/>
        </authorList>
    </citation>
    <scope>NUCLEOTIDE SEQUENCE [LARGE SCALE GENOMIC DNA]</scope>
    <source>
        <strain evidence="4 5">DSM 13087</strain>
    </source>
</reference>
<comment type="similarity">
    <text evidence="1">Belongs to the bacterial sugar transferase family.</text>
</comment>
<dbReference type="GO" id="GO:0000271">
    <property type="term" value="P:polysaccharide biosynthetic process"/>
    <property type="evidence" value="ECO:0007669"/>
    <property type="project" value="UniProtKB-KW"/>
</dbReference>
<dbReference type="AlphaFoldDB" id="A0A2W7QUU9"/>